<sequence length="442" mass="50742">MRLREWVPLLRGPLTRGRRNRQNERAQAHRNRINGARTMNLREKLERLTPPSNPSENRLPRATTDHQSRQCEHFVTVFPHHHKHGSFTLNALHGQFRAVADMLLENPFEDALDFERIAFIDTETTGLSGGIGVCAFLVGVGYLSSDGFVVEQFLMNDFPAEADMLRTVCTKLEGFDVISSYNGRAFDIPILDGRLLLNRMRTKLASKPHIDLLHPARRVWKHRLGDCSLKSLETHVLDLVRTDDIEGWMIPQAFFDYLQTGDKQSMEQILLHNRHDLVSLAAVASFMFRALDSPERAPLAHGAEWYGLATLLEQHRRTNEATHCMERALAMGLPTEIRSRCIRALSLTRKRQGRWKTAAKLWHETTAANNEMNTFFALEELAKFYEHRQQDLVSARAICQRALNMLEVTEAISGPSPPARHIENFEHRLRRIERKIRGKKNA</sequence>
<dbReference type="InterPro" id="IPR011990">
    <property type="entry name" value="TPR-like_helical_dom_sf"/>
</dbReference>
<dbReference type="EMBL" id="QZKI01000055">
    <property type="protein sequence ID" value="RJP71690.1"/>
    <property type="molecule type" value="Genomic_DNA"/>
</dbReference>
<dbReference type="Gene3D" id="1.25.40.10">
    <property type="entry name" value="Tetratricopeptide repeat domain"/>
    <property type="match status" value="1"/>
</dbReference>
<evidence type="ECO:0000259" key="2">
    <source>
        <dbReference type="Pfam" id="PF13482"/>
    </source>
</evidence>
<dbReference type="InterPro" id="IPR012337">
    <property type="entry name" value="RNaseH-like_sf"/>
</dbReference>
<gene>
    <name evidence="3" type="ORF">C4532_07010</name>
</gene>
<reference evidence="3 4" key="1">
    <citation type="journal article" date="2017" name="ISME J.">
        <title>Energy and carbon metabolisms in a deep terrestrial subsurface fluid microbial community.</title>
        <authorList>
            <person name="Momper L."/>
            <person name="Jungbluth S.P."/>
            <person name="Lee M.D."/>
            <person name="Amend J.P."/>
        </authorList>
    </citation>
    <scope>NUCLEOTIDE SEQUENCE [LARGE SCALE GENOMIC DNA]</scope>
    <source>
        <strain evidence="3">SURF_17</strain>
    </source>
</reference>
<dbReference type="SUPFAM" id="SSF53098">
    <property type="entry name" value="Ribonuclease H-like"/>
    <property type="match status" value="1"/>
</dbReference>
<dbReference type="Proteomes" id="UP000285961">
    <property type="component" value="Unassembled WGS sequence"/>
</dbReference>
<evidence type="ECO:0000313" key="4">
    <source>
        <dbReference type="Proteomes" id="UP000285961"/>
    </source>
</evidence>
<dbReference type="AlphaFoldDB" id="A0A419F130"/>
<dbReference type="PANTHER" id="PTHR38462:SF1">
    <property type="entry name" value="YPRB RIBONUCLEASE H-LIKE DOMAIN-CONTAINING PROTEIN"/>
    <property type="match status" value="1"/>
</dbReference>
<dbReference type="SUPFAM" id="SSF48452">
    <property type="entry name" value="TPR-like"/>
    <property type="match status" value="1"/>
</dbReference>
<accession>A0A419F130</accession>
<dbReference type="InterPro" id="IPR036397">
    <property type="entry name" value="RNaseH_sf"/>
</dbReference>
<name>A0A419F130_9BACT</name>
<dbReference type="GO" id="GO:0003676">
    <property type="term" value="F:nucleic acid binding"/>
    <property type="evidence" value="ECO:0007669"/>
    <property type="project" value="InterPro"/>
</dbReference>
<proteinExistence type="predicted"/>
<feature type="region of interest" description="Disordered" evidence="1">
    <location>
        <begin position="17"/>
        <end position="64"/>
    </location>
</feature>
<comment type="caution">
    <text evidence="3">The sequence shown here is derived from an EMBL/GenBank/DDBJ whole genome shotgun (WGS) entry which is preliminary data.</text>
</comment>
<dbReference type="InterPro" id="IPR038720">
    <property type="entry name" value="YprB_RNase_H-like_dom"/>
</dbReference>
<evidence type="ECO:0000313" key="3">
    <source>
        <dbReference type="EMBL" id="RJP71690.1"/>
    </source>
</evidence>
<dbReference type="Gene3D" id="3.30.420.10">
    <property type="entry name" value="Ribonuclease H-like superfamily/Ribonuclease H"/>
    <property type="match status" value="1"/>
</dbReference>
<dbReference type="PANTHER" id="PTHR38462">
    <property type="entry name" value="EXONUCLEASE-LIKE PROTEIN"/>
    <property type="match status" value="1"/>
</dbReference>
<protein>
    <recommendedName>
        <fullName evidence="2">YprB ribonuclease H-like domain-containing protein</fullName>
    </recommendedName>
</protein>
<organism evidence="3 4">
    <name type="scientific">Candidatus Abyssobacteria bacterium SURF_17</name>
    <dbReference type="NCBI Taxonomy" id="2093361"/>
    <lineage>
        <taxon>Bacteria</taxon>
        <taxon>Pseudomonadati</taxon>
        <taxon>Candidatus Hydrogenedentota</taxon>
        <taxon>Candidatus Abyssobacteria</taxon>
    </lineage>
</organism>
<feature type="domain" description="YprB ribonuclease H-like" evidence="2">
    <location>
        <begin position="118"/>
        <end position="284"/>
    </location>
</feature>
<evidence type="ECO:0000256" key="1">
    <source>
        <dbReference type="SAM" id="MobiDB-lite"/>
    </source>
</evidence>
<dbReference type="Pfam" id="PF13482">
    <property type="entry name" value="RNase_H_2"/>
    <property type="match status" value="1"/>
</dbReference>